<evidence type="ECO:0000256" key="2">
    <source>
        <dbReference type="ARBA" id="ARBA00022729"/>
    </source>
</evidence>
<keyword evidence="2" id="KW-0732">Signal</keyword>
<dbReference type="InterPro" id="IPR051010">
    <property type="entry name" value="BCAA_transport"/>
</dbReference>
<comment type="caution">
    <text evidence="5">The sequence shown here is derived from an EMBL/GenBank/DDBJ whole genome shotgun (WGS) entry which is preliminary data.</text>
</comment>
<dbReference type="Gene3D" id="3.40.50.2300">
    <property type="match status" value="2"/>
</dbReference>
<evidence type="ECO:0000259" key="4">
    <source>
        <dbReference type="Pfam" id="PF13458"/>
    </source>
</evidence>
<reference evidence="5" key="1">
    <citation type="submission" date="2020-12" db="EMBL/GenBank/DDBJ databases">
        <title>Bacterial taxonomy.</title>
        <authorList>
            <person name="Pan X."/>
        </authorList>
    </citation>
    <scope>NUCLEOTIDE SEQUENCE</scope>
    <source>
        <strain evidence="5">B2012</strain>
    </source>
</reference>
<gene>
    <name evidence="5" type="ORF">JCR33_10515</name>
</gene>
<keyword evidence="3" id="KW-0813">Transport</keyword>
<protein>
    <submittedName>
        <fullName evidence="5">Penicillin-binding protein activator</fullName>
    </submittedName>
</protein>
<evidence type="ECO:0000256" key="3">
    <source>
        <dbReference type="ARBA" id="ARBA00022970"/>
    </source>
</evidence>
<dbReference type="SUPFAM" id="SSF53822">
    <property type="entry name" value="Periplasmic binding protein-like I"/>
    <property type="match status" value="1"/>
</dbReference>
<comment type="similarity">
    <text evidence="1">Belongs to the leucine-binding protein family.</text>
</comment>
<organism evidence="5 6">
    <name type="scientific">Acuticoccus mangrovi</name>
    <dbReference type="NCBI Taxonomy" id="2796142"/>
    <lineage>
        <taxon>Bacteria</taxon>
        <taxon>Pseudomonadati</taxon>
        <taxon>Pseudomonadota</taxon>
        <taxon>Alphaproteobacteria</taxon>
        <taxon>Hyphomicrobiales</taxon>
        <taxon>Amorphaceae</taxon>
        <taxon>Acuticoccus</taxon>
    </lineage>
</organism>
<dbReference type="PROSITE" id="PS51257">
    <property type="entry name" value="PROKAR_LIPOPROTEIN"/>
    <property type="match status" value="1"/>
</dbReference>
<dbReference type="InterPro" id="IPR028081">
    <property type="entry name" value="Leu-bd"/>
</dbReference>
<dbReference type="Pfam" id="PF13458">
    <property type="entry name" value="Peripla_BP_6"/>
    <property type="match status" value="1"/>
</dbReference>
<evidence type="ECO:0000256" key="1">
    <source>
        <dbReference type="ARBA" id="ARBA00010062"/>
    </source>
</evidence>
<evidence type="ECO:0000313" key="5">
    <source>
        <dbReference type="EMBL" id="MBJ3776122.1"/>
    </source>
</evidence>
<proteinExistence type="inferred from homology"/>
<accession>A0A934IPV6</accession>
<dbReference type="Proteomes" id="UP000609531">
    <property type="component" value="Unassembled WGS sequence"/>
</dbReference>
<keyword evidence="3" id="KW-0029">Amino-acid transport</keyword>
<name>A0A934IPV6_9HYPH</name>
<evidence type="ECO:0000313" key="6">
    <source>
        <dbReference type="Proteomes" id="UP000609531"/>
    </source>
</evidence>
<sequence length="388" mass="38856">MSKASFLTRGFGALFVAPLLALGGCFGIGGDGTPSPDVVVTQEPLPAQEIVIGDGGMTVAMLLPITAGGSASGLALSFQNAAQLAMDEVPADNIRIVVRDTGGTAEQARASAEQAVTGGAQLILGPVFAPAVSGVGEPARAAGVPVIAFSTDAGVAGNGVYLLSFLPRQDATRIVSFASQKGVKAFSALVPDNGYGLVMEAAFREAVASAGGRVVAVERYGPQEIGIKASALAGRGAFEAVFVPNGGDDPAAAASAFNSAGVTARLLGSGQWDNREVLAAPALVGAWYPGPTGDGYRAFAERFKTKFGAPPPRTASLVYDAVLLANGLAGTRGAAAFRPQSLQAPDGFIGVDGVFRLTANGLSERGLAVFEVGAGGEASVISAAPTSF</sequence>
<dbReference type="InterPro" id="IPR028082">
    <property type="entry name" value="Peripla_BP_I"/>
</dbReference>
<dbReference type="CDD" id="cd06339">
    <property type="entry name" value="PBP1_YraM_LppC_lipoprotein-like"/>
    <property type="match status" value="1"/>
</dbReference>
<dbReference type="PANTHER" id="PTHR30483">
    <property type="entry name" value="LEUCINE-SPECIFIC-BINDING PROTEIN"/>
    <property type="match status" value="1"/>
</dbReference>
<dbReference type="EMBL" id="JAEKJA010000007">
    <property type="protein sequence ID" value="MBJ3776122.1"/>
    <property type="molecule type" value="Genomic_DNA"/>
</dbReference>
<dbReference type="PANTHER" id="PTHR30483:SF6">
    <property type="entry name" value="PERIPLASMIC BINDING PROTEIN OF ABC TRANSPORTER FOR NATURAL AMINO ACIDS"/>
    <property type="match status" value="1"/>
</dbReference>
<keyword evidence="6" id="KW-1185">Reference proteome</keyword>
<dbReference type="RefSeq" id="WP_198882002.1">
    <property type="nucleotide sequence ID" value="NZ_JAEKJA010000007.1"/>
</dbReference>
<feature type="domain" description="Leucine-binding protein" evidence="4">
    <location>
        <begin position="58"/>
        <end position="376"/>
    </location>
</feature>
<dbReference type="GO" id="GO:0006865">
    <property type="term" value="P:amino acid transport"/>
    <property type="evidence" value="ECO:0007669"/>
    <property type="project" value="UniProtKB-KW"/>
</dbReference>
<dbReference type="AlphaFoldDB" id="A0A934IPV6"/>